<evidence type="ECO:0000313" key="3">
    <source>
        <dbReference type="EMBL" id="CAA7033854.1"/>
    </source>
</evidence>
<evidence type="ECO:0000313" key="2">
    <source>
        <dbReference type="EMBL" id="CAA7014047.1"/>
    </source>
</evidence>
<keyword evidence="4" id="KW-1185">Reference proteome</keyword>
<keyword evidence="1" id="KW-1133">Transmembrane helix</keyword>
<dbReference type="Proteomes" id="UP000467841">
    <property type="component" value="Unassembled WGS sequence"/>
</dbReference>
<keyword evidence="1" id="KW-0472">Membrane</keyword>
<dbReference type="EMBL" id="CACVBM020000088">
    <property type="protein sequence ID" value="CAA7014047.1"/>
    <property type="molecule type" value="Genomic_DNA"/>
</dbReference>
<dbReference type="AlphaFoldDB" id="A0A6D2J1Z8"/>
<gene>
    <name evidence="2" type="ORF">MERR_LOCUS1281</name>
    <name evidence="3" type="ORF">MERR_LOCUS21089</name>
</gene>
<organism evidence="3 4">
    <name type="scientific">Microthlaspi erraticum</name>
    <dbReference type="NCBI Taxonomy" id="1685480"/>
    <lineage>
        <taxon>Eukaryota</taxon>
        <taxon>Viridiplantae</taxon>
        <taxon>Streptophyta</taxon>
        <taxon>Embryophyta</taxon>
        <taxon>Tracheophyta</taxon>
        <taxon>Spermatophyta</taxon>
        <taxon>Magnoliopsida</taxon>
        <taxon>eudicotyledons</taxon>
        <taxon>Gunneridae</taxon>
        <taxon>Pentapetalae</taxon>
        <taxon>rosids</taxon>
        <taxon>malvids</taxon>
        <taxon>Brassicales</taxon>
        <taxon>Brassicaceae</taxon>
        <taxon>Coluteocarpeae</taxon>
        <taxon>Microthlaspi</taxon>
    </lineage>
</organism>
<proteinExistence type="predicted"/>
<accession>A0A6D2J1Z8</accession>
<keyword evidence="1" id="KW-0812">Transmembrane</keyword>
<evidence type="ECO:0000313" key="4">
    <source>
        <dbReference type="Proteomes" id="UP000467841"/>
    </source>
</evidence>
<sequence length="111" mass="13038">MTSCFRTMKQKTNHARRTLNHLISSSSSKNRALNCALYPFRLFLSFWFGIPMINYVLDFFGISDQLNGVIYTSRDRITKEMWEFIFQEVMRRSKSFDGAENVNGIYSTRGE</sequence>
<protein>
    <submittedName>
        <fullName evidence="3">Uncharacterized protein</fullName>
    </submittedName>
</protein>
<feature type="transmembrane region" description="Helical" evidence="1">
    <location>
        <begin position="38"/>
        <end position="57"/>
    </location>
</feature>
<dbReference type="EMBL" id="CACVBM020001139">
    <property type="protein sequence ID" value="CAA7033854.1"/>
    <property type="molecule type" value="Genomic_DNA"/>
</dbReference>
<evidence type="ECO:0000256" key="1">
    <source>
        <dbReference type="SAM" id="Phobius"/>
    </source>
</evidence>
<reference evidence="3 4" key="1">
    <citation type="submission" date="2020-01" db="EMBL/GenBank/DDBJ databases">
        <authorList>
            <person name="Mishra B."/>
        </authorList>
    </citation>
    <scope>NUCLEOTIDE SEQUENCE [LARGE SCALE GENOMIC DNA]</scope>
</reference>
<name>A0A6D2J1Z8_9BRAS</name>